<organism evidence="2 3">
    <name type="scientific">Dunaliella salina</name>
    <name type="common">Green alga</name>
    <name type="synonym">Protococcus salinus</name>
    <dbReference type="NCBI Taxonomy" id="3046"/>
    <lineage>
        <taxon>Eukaryota</taxon>
        <taxon>Viridiplantae</taxon>
        <taxon>Chlorophyta</taxon>
        <taxon>core chlorophytes</taxon>
        <taxon>Chlorophyceae</taxon>
        <taxon>CS clade</taxon>
        <taxon>Chlamydomonadales</taxon>
        <taxon>Dunaliellaceae</taxon>
        <taxon>Dunaliella</taxon>
    </lineage>
</organism>
<keyword evidence="3" id="KW-1185">Reference proteome</keyword>
<accession>A0ABQ7H2F4</accession>
<evidence type="ECO:0000313" key="3">
    <source>
        <dbReference type="Proteomes" id="UP000815325"/>
    </source>
</evidence>
<gene>
    <name evidence="2" type="ORF">DUNSADRAFT_14595</name>
</gene>
<evidence type="ECO:0000313" key="2">
    <source>
        <dbReference type="EMBL" id="KAF5841037.1"/>
    </source>
</evidence>
<evidence type="ECO:0000256" key="1">
    <source>
        <dbReference type="SAM" id="MobiDB-lite"/>
    </source>
</evidence>
<sequence>MGNKSQLSQRGNDHQADWRVSQTARRESHTDTPHSPRVCMTLIPPAPNGRKTRSPLLPASTQCFFVVASEYVSSSHVVASG</sequence>
<feature type="region of interest" description="Disordered" evidence="1">
    <location>
        <begin position="1"/>
        <end position="54"/>
    </location>
</feature>
<proteinExistence type="predicted"/>
<protein>
    <recommendedName>
        <fullName evidence="4">Encoded protein</fullName>
    </recommendedName>
</protein>
<dbReference type="Proteomes" id="UP000815325">
    <property type="component" value="Unassembled WGS sequence"/>
</dbReference>
<reference evidence="2" key="1">
    <citation type="submission" date="2017-08" db="EMBL/GenBank/DDBJ databases">
        <authorList>
            <person name="Polle J.E."/>
            <person name="Barry K."/>
            <person name="Cushman J."/>
            <person name="Schmutz J."/>
            <person name="Tran D."/>
            <person name="Hathwaick L.T."/>
            <person name="Yim W.C."/>
            <person name="Jenkins J."/>
            <person name="Mckie-Krisberg Z.M."/>
            <person name="Prochnik S."/>
            <person name="Lindquist E."/>
            <person name="Dockter R.B."/>
            <person name="Adam C."/>
            <person name="Molina H."/>
            <person name="Bunkerborg J."/>
            <person name="Jin E."/>
            <person name="Buchheim M."/>
            <person name="Magnuson J."/>
        </authorList>
    </citation>
    <scope>NUCLEOTIDE SEQUENCE</scope>
    <source>
        <strain evidence="2">CCAP 19/18</strain>
    </source>
</reference>
<feature type="compositionally biased region" description="Basic and acidic residues" evidence="1">
    <location>
        <begin position="24"/>
        <end position="34"/>
    </location>
</feature>
<feature type="compositionally biased region" description="Polar residues" evidence="1">
    <location>
        <begin position="1"/>
        <end position="10"/>
    </location>
</feature>
<evidence type="ECO:0008006" key="4">
    <source>
        <dbReference type="Google" id="ProtNLM"/>
    </source>
</evidence>
<comment type="caution">
    <text evidence="2">The sequence shown here is derived from an EMBL/GenBank/DDBJ whole genome shotgun (WGS) entry which is preliminary data.</text>
</comment>
<name>A0ABQ7H2F4_DUNSA</name>
<dbReference type="EMBL" id="MU069496">
    <property type="protein sequence ID" value="KAF5841037.1"/>
    <property type="molecule type" value="Genomic_DNA"/>
</dbReference>